<keyword evidence="2" id="KW-1185">Reference proteome</keyword>
<organism evidence="1 2">
    <name type="scientific">Hesseltinella vesiculosa</name>
    <dbReference type="NCBI Taxonomy" id="101127"/>
    <lineage>
        <taxon>Eukaryota</taxon>
        <taxon>Fungi</taxon>
        <taxon>Fungi incertae sedis</taxon>
        <taxon>Mucoromycota</taxon>
        <taxon>Mucoromycotina</taxon>
        <taxon>Mucoromycetes</taxon>
        <taxon>Mucorales</taxon>
        <taxon>Cunninghamellaceae</taxon>
        <taxon>Hesseltinella</taxon>
    </lineage>
</organism>
<reference evidence="1 2" key="1">
    <citation type="submission" date="2016-07" db="EMBL/GenBank/DDBJ databases">
        <title>Pervasive Adenine N6-methylation of Active Genes in Fungi.</title>
        <authorList>
            <consortium name="DOE Joint Genome Institute"/>
            <person name="Mondo S.J."/>
            <person name="Dannebaum R.O."/>
            <person name="Kuo R.C."/>
            <person name="Labutti K."/>
            <person name="Haridas S."/>
            <person name="Kuo A."/>
            <person name="Salamov A."/>
            <person name="Ahrendt S.R."/>
            <person name="Lipzen A."/>
            <person name="Sullivan W."/>
            <person name="Andreopoulos W.B."/>
            <person name="Clum A."/>
            <person name="Lindquist E."/>
            <person name="Daum C."/>
            <person name="Ramamoorthy G.K."/>
            <person name="Gryganskyi A."/>
            <person name="Culley D."/>
            <person name="Magnuson J.K."/>
            <person name="James T.Y."/>
            <person name="O'Malley M.A."/>
            <person name="Stajich J.E."/>
            <person name="Spatafora J.W."/>
            <person name="Visel A."/>
            <person name="Grigoriev I.V."/>
        </authorList>
    </citation>
    <scope>NUCLEOTIDE SEQUENCE [LARGE SCALE GENOMIC DNA]</scope>
    <source>
        <strain evidence="1 2">NRRL 3301</strain>
    </source>
</reference>
<dbReference type="EMBL" id="MCGT01000002">
    <property type="protein sequence ID" value="ORX61862.1"/>
    <property type="molecule type" value="Genomic_DNA"/>
</dbReference>
<dbReference type="Proteomes" id="UP000242146">
    <property type="component" value="Unassembled WGS sequence"/>
</dbReference>
<evidence type="ECO:0000313" key="1">
    <source>
        <dbReference type="EMBL" id="ORX61862.1"/>
    </source>
</evidence>
<protein>
    <submittedName>
        <fullName evidence="1">Uncharacterized protein</fullName>
    </submittedName>
</protein>
<dbReference type="AlphaFoldDB" id="A0A1X2GUZ1"/>
<accession>A0A1X2GUZ1</accession>
<sequence>MNLTILYKIMSLSFKIAETLNQPSKKMRYLSCLAFAIASFSLPAFAYTTKGYAVAARNTKTDKVDYINIVLPTYKVGFDGLPDSGSDILPAEDTITATVTDTYSTILGKNCTFTIFPRTDDHHAQVIQVLQDENFVMNVTFNRLQYDIVDQIVKGVGAFYDAENAQ</sequence>
<evidence type="ECO:0000313" key="2">
    <source>
        <dbReference type="Proteomes" id="UP000242146"/>
    </source>
</evidence>
<gene>
    <name evidence="1" type="ORF">DM01DRAFT_326967</name>
</gene>
<comment type="caution">
    <text evidence="1">The sequence shown here is derived from an EMBL/GenBank/DDBJ whole genome shotgun (WGS) entry which is preliminary data.</text>
</comment>
<name>A0A1X2GUZ1_9FUNG</name>
<proteinExistence type="predicted"/>